<organism evidence="2 3">
    <name type="scientific">Runella slithyformis (strain ATCC 29530 / DSM 19594 / LMG 11500 / NCIMB 11436 / LSU 4)</name>
    <dbReference type="NCBI Taxonomy" id="761193"/>
    <lineage>
        <taxon>Bacteria</taxon>
        <taxon>Pseudomonadati</taxon>
        <taxon>Bacteroidota</taxon>
        <taxon>Cytophagia</taxon>
        <taxon>Cytophagales</taxon>
        <taxon>Spirosomataceae</taxon>
        <taxon>Runella</taxon>
    </lineage>
</organism>
<dbReference type="EMBL" id="CP002862">
    <property type="protein sequence ID" value="AEI52115.1"/>
    <property type="molecule type" value="Genomic_DNA"/>
</dbReference>
<reference evidence="2 3" key="2">
    <citation type="journal article" date="2012" name="Stand. Genomic Sci.">
        <title>Complete genome sequence of the aquatic bacterium Runella slithyformis type strain (LSU 4(T)).</title>
        <authorList>
            <person name="Copeland A."/>
            <person name="Zhang X."/>
            <person name="Misra M."/>
            <person name="Lapidus A."/>
            <person name="Nolan M."/>
            <person name="Lucas S."/>
            <person name="Deshpande S."/>
            <person name="Cheng J.F."/>
            <person name="Tapia R."/>
            <person name="Goodwin L.A."/>
            <person name="Pitluck S."/>
            <person name="Liolios K."/>
            <person name="Pagani I."/>
            <person name="Ivanova N."/>
            <person name="Mikhailova N."/>
            <person name="Pati A."/>
            <person name="Chen A."/>
            <person name="Palaniappan K."/>
            <person name="Land M."/>
            <person name="Hauser L."/>
            <person name="Pan C."/>
            <person name="Jeffries C.D."/>
            <person name="Detter J.C."/>
            <person name="Brambilla E.M."/>
            <person name="Rohde M."/>
            <person name="Djao O.D."/>
            <person name="Goker M."/>
            <person name="Sikorski J."/>
            <person name="Tindall B.J."/>
            <person name="Woyke T."/>
            <person name="Bristow J."/>
            <person name="Eisen J.A."/>
            <person name="Markowitz V."/>
            <person name="Hugenholtz P."/>
            <person name="Kyrpides N.C."/>
            <person name="Klenk H.P."/>
            <person name="Mavromatis K."/>
        </authorList>
    </citation>
    <scope>NUCLEOTIDE SEQUENCE [LARGE SCALE GENOMIC DNA]</scope>
    <source>
        <strain evidence="3">ATCC 29530 / DSM 19594 / LMG 11500 / NCIMB 11436 / LSU 4</strain>
    </source>
</reference>
<evidence type="ECO:0000313" key="3">
    <source>
        <dbReference type="Proteomes" id="UP000000493"/>
    </source>
</evidence>
<accession>A0A7U3ZRN2</accession>
<protein>
    <submittedName>
        <fullName evidence="2">Uncharacterized protein</fullName>
    </submittedName>
</protein>
<evidence type="ECO:0000256" key="1">
    <source>
        <dbReference type="SAM" id="MobiDB-lite"/>
    </source>
</evidence>
<geneLocation type="plasmid" evidence="2 3">
    <name>pRUNSL03</name>
</geneLocation>
<dbReference type="RefSeq" id="WP_013921696.1">
    <property type="nucleotide sequence ID" value="NC_015694.1"/>
</dbReference>
<proteinExistence type="predicted"/>
<reference evidence="3" key="1">
    <citation type="submission" date="2011-06" db="EMBL/GenBank/DDBJ databases">
        <title>The complete genome of plasmid 3 of Runella slithyformis DSM 19594.</title>
        <authorList>
            <consortium name="US DOE Joint Genome Institute (JGI-PGF)"/>
            <person name="Lucas S."/>
            <person name="Han J."/>
            <person name="Lapidus A."/>
            <person name="Bruce D."/>
            <person name="Goodwin L."/>
            <person name="Pitluck S."/>
            <person name="Peters L."/>
            <person name="Kyrpides N."/>
            <person name="Mavromatis K."/>
            <person name="Ivanova N."/>
            <person name="Ovchinnikova G."/>
            <person name="Zhang X."/>
            <person name="Misra M."/>
            <person name="Detter J.C."/>
            <person name="Tapia R."/>
            <person name="Han C."/>
            <person name="Land M."/>
            <person name="Hauser L."/>
            <person name="Markowitz V."/>
            <person name="Cheng J.-F."/>
            <person name="Hugenholtz P."/>
            <person name="Woyke T."/>
            <person name="Wu D."/>
            <person name="Tindall B."/>
            <person name="Faehrich R."/>
            <person name="Brambilla E."/>
            <person name="Klenk H.-P."/>
            <person name="Eisen J.A."/>
        </authorList>
    </citation>
    <scope>NUCLEOTIDE SEQUENCE [LARGE SCALE GENOMIC DNA]</scope>
    <source>
        <strain evidence="3">ATCC 29530 / DSM 19594 / LMG 11500 / NCIMB 11436 / LSU 4</strain>
        <plasmid evidence="3">pRUNSL03</plasmid>
    </source>
</reference>
<sequence length="120" mass="13837">MITLQEIKIRKLARKRKWGAPLLLYVIPKLEQGYTYDAVAEWLTNEHGIIITAKQLIELKAKLKPLKTDTVPNPIPSSMTAKDSTVNETQNKIVQNKESRMVEELPFDFRRPTPEPKKLI</sequence>
<dbReference type="KEGG" id="rsi:Runsl_5818"/>
<gene>
    <name evidence="2" type="ordered locus">Runsl_5818</name>
</gene>
<dbReference type="AlphaFoldDB" id="A0A7U3ZRN2"/>
<evidence type="ECO:0000313" key="2">
    <source>
        <dbReference type="EMBL" id="AEI52115.1"/>
    </source>
</evidence>
<keyword evidence="2" id="KW-0614">Plasmid</keyword>
<dbReference type="Proteomes" id="UP000000493">
    <property type="component" value="Plasmid pRUNSL03"/>
</dbReference>
<feature type="region of interest" description="Disordered" evidence="1">
    <location>
        <begin position="70"/>
        <end position="90"/>
    </location>
</feature>
<name>A0A7U3ZRN2_RUNSL</name>
<keyword evidence="3" id="KW-1185">Reference proteome</keyword>
<feature type="compositionally biased region" description="Polar residues" evidence="1">
    <location>
        <begin position="76"/>
        <end position="90"/>
    </location>
</feature>